<evidence type="ECO:0000259" key="2">
    <source>
        <dbReference type="SMART" id="SM00244"/>
    </source>
</evidence>
<dbReference type="EMBL" id="CP053708">
    <property type="protein sequence ID" value="QKE90842.1"/>
    <property type="molecule type" value="Genomic_DNA"/>
</dbReference>
<organism evidence="3 4">
    <name type="scientific">Lichenicola cladoniae</name>
    <dbReference type="NCBI Taxonomy" id="1484109"/>
    <lineage>
        <taxon>Bacteria</taxon>
        <taxon>Pseudomonadati</taxon>
        <taxon>Pseudomonadota</taxon>
        <taxon>Alphaproteobacteria</taxon>
        <taxon>Acetobacterales</taxon>
        <taxon>Acetobacteraceae</taxon>
        <taxon>Lichenicola</taxon>
    </lineage>
</organism>
<evidence type="ECO:0000313" key="4">
    <source>
        <dbReference type="Proteomes" id="UP000500767"/>
    </source>
</evidence>
<dbReference type="AlphaFoldDB" id="A0A6M8HR80"/>
<dbReference type="SUPFAM" id="SSF117892">
    <property type="entry name" value="Band 7/SPFH domain"/>
    <property type="match status" value="1"/>
</dbReference>
<evidence type="ECO:0000313" key="3">
    <source>
        <dbReference type="EMBL" id="QKE90842.1"/>
    </source>
</evidence>
<reference evidence="3 4" key="1">
    <citation type="journal article" date="2014" name="World J. Microbiol. Biotechnol.">
        <title>Biodiversity and physiological characteristics of Antarctic and Arctic lichens-associated bacteria.</title>
        <authorList>
            <person name="Lee Y.M."/>
            <person name="Kim E.H."/>
            <person name="Lee H.K."/>
            <person name="Hong S.G."/>
        </authorList>
    </citation>
    <scope>NUCLEOTIDE SEQUENCE [LARGE SCALE GENOMIC DNA]</scope>
    <source>
        <strain evidence="3 4">PAMC 26569</strain>
    </source>
</reference>
<dbReference type="InterPro" id="IPR000163">
    <property type="entry name" value="Prohibitin"/>
</dbReference>
<evidence type="ECO:0000256" key="1">
    <source>
        <dbReference type="ARBA" id="ARBA00004167"/>
    </source>
</evidence>
<accession>A0A6M8HR80</accession>
<keyword evidence="4" id="KW-1185">Reference proteome</keyword>
<sequence>MALNPFYSVSSGYIGVKTVFGAIQHEQLDPGLHFRTPFISSIHEISVQPNTSVTDETAATHDQQNVTTRTAVTWSIDPGFADIIYQNYRSLDALQSIILAPIVANDMKAVISKYDAQQLVTERAAVAEEIATIILRDFGRYHVLVSLGGVNITNLTFSQQYDQAIEAKQIAQQQALQAKYTLEQTQTSSQAQVVQAKAAADATVATAEGQAKATILQANADAQAYKAKQAALSPELLQLTAMQRWNGVLPTYMGGQAPLPFLSIQPHP</sequence>
<comment type="subcellular location">
    <subcellularLocation>
        <location evidence="1">Membrane</location>
        <topology evidence="1">Single-pass membrane protein</topology>
    </subcellularLocation>
</comment>
<dbReference type="PANTHER" id="PTHR42911:SF2">
    <property type="entry name" value="PROHIBITIN FAMILY PROTEIN"/>
    <property type="match status" value="1"/>
</dbReference>
<feature type="domain" description="Band 7" evidence="2">
    <location>
        <begin position="4"/>
        <end position="169"/>
    </location>
</feature>
<dbReference type="PANTHER" id="PTHR42911">
    <property type="entry name" value="MODULATOR OF FTSH PROTEASE HFLC"/>
    <property type="match status" value="1"/>
</dbReference>
<dbReference type="GO" id="GO:0016020">
    <property type="term" value="C:membrane"/>
    <property type="evidence" value="ECO:0007669"/>
    <property type="project" value="UniProtKB-SubCell"/>
</dbReference>
<dbReference type="InterPro" id="IPR001107">
    <property type="entry name" value="Band_7"/>
</dbReference>
<dbReference type="CDD" id="cd03401">
    <property type="entry name" value="SPFH_prohibitin"/>
    <property type="match status" value="1"/>
</dbReference>
<dbReference type="KEGG" id="lck:HN018_13055"/>
<dbReference type="SMART" id="SM00244">
    <property type="entry name" value="PHB"/>
    <property type="match status" value="1"/>
</dbReference>
<dbReference type="Gene3D" id="3.30.479.30">
    <property type="entry name" value="Band 7 domain"/>
    <property type="match status" value="1"/>
</dbReference>
<dbReference type="InterPro" id="IPR036013">
    <property type="entry name" value="Band_7/SPFH_dom_sf"/>
</dbReference>
<dbReference type="Proteomes" id="UP000500767">
    <property type="component" value="Chromosome"/>
</dbReference>
<dbReference type="RefSeq" id="WP_171836277.1">
    <property type="nucleotide sequence ID" value="NZ_CP053708.1"/>
</dbReference>
<dbReference type="Pfam" id="PF01145">
    <property type="entry name" value="Band_7"/>
    <property type="match status" value="1"/>
</dbReference>
<proteinExistence type="predicted"/>
<gene>
    <name evidence="3" type="ORF">HN018_13055</name>
</gene>
<name>A0A6M8HR80_9PROT</name>
<protein>
    <submittedName>
        <fullName evidence="3">Prohibitin family protein</fullName>
    </submittedName>
</protein>
<dbReference type="PRINTS" id="PR00679">
    <property type="entry name" value="PROHIBITIN"/>
</dbReference>